<comment type="caution">
    <text evidence="1">The sequence shown here is derived from an EMBL/GenBank/DDBJ whole genome shotgun (WGS) entry which is preliminary data.</text>
</comment>
<dbReference type="RefSeq" id="WP_132246481.1">
    <property type="nucleotide sequence ID" value="NZ_SLWV01000020.1"/>
</dbReference>
<dbReference type="EMBL" id="SLWV01000020">
    <property type="protein sequence ID" value="TCO71843.1"/>
    <property type="molecule type" value="Genomic_DNA"/>
</dbReference>
<dbReference type="AlphaFoldDB" id="A0A4R2KEA2"/>
<protein>
    <submittedName>
        <fullName evidence="1">Uncharacterized protein</fullName>
    </submittedName>
</protein>
<reference evidence="1 2" key="1">
    <citation type="submission" date="2019-03" db="EMBL/GenBank/DDBJ databases">
        <title>Genomic Encyclopedia of Type Strains, Phase IV (KMG-IV): sequencing the most valuable type-strain genomes for metagenomic binning, comparative biology and taxonomic classification.</title>
        <authorList>
            <person name="Goeker M."/>
        </authorList>
    </citation>
    <scope>NUCLEOTIDE SEQUENCE [LARGE SCALE GENOMIC DNA]</scope>
    <source>
        <strain evidence="1 2">DSM 102940</strain>
    </source>
</reference>
<organism evidence="1 2">
    <name type="scientific">Marinisporobacter balticus</name>
    <dbReference type="NCBI Taxonomy" id="2018667"/>
    <lineage>
        <taxon>Bacteria</taxon>
        <taxon>Bacillati</taxon>
        <taxon>Bacillota</taxon>
        <taxon>Clostridia</taxon>
        <taxon>Peptostreptococcales</taxon>
        <taxon>Thermotaleaceae</taxon>
        <taxon>Marinisporobacter</taxon>
    </lineage>
</organism>
<proteinExistence type="predicted"/>
<sequence>MIFLKGKISSVNIVKYRKIENLKGIIDEMQYLLRNEENVNKKYLEKIEVYVGIKENLEKL</sequence>
<dbReference type="Proteomes" id="UP000294919">
    <property type="component" value="Unassembled WGS sequence"/>
</dbReference>
<gene>
    <name evidence="1" type="ORF">EV214_12063</name>
</gene>
<evidence type="ECO:0000313" key="2">
    <source>
        <dbReference type="Proteomes" id="UP000294919"/>
    </source>
</evidence>
<evidence type="ECO:0000313" key="1">
    <source>
        <dbReference type="EMBL" id="TCO71843.1"/>
    </source>
</evidence>
<name>A0A4R2KEA2_9FIRM</name>
<keyword evidence="2" id="KW-1185">Reference proteome</keyword>
<accession>A0A4R2KEA2</accession>